<accession>A0A132ML74</accession>
<dbReference type="Proteomes" id="UP000070188">
    <property type="component" value="Unassembled WGS sequence"/>
</dbReference>
<feature type="binding site" evidence="10">
    <location>
        <position position="37"/>
    </location>
    <ligand>
        <name>Zn(2+)</name>
        <dbReference type="ChEBI" id="CHEBI:29105"/>
    </ligand>
</feature>
<keyword evidence="6 8" id="KW-0456">Lyase</keyword>
<organism evidence="12 14">
    <name type="scientific">Carbonactinospora thermoautotrophica</name>
    <dbReference type="NCBI Taxonomy" id="1469144"/>
    <lineage>
        <taxon>Bacteria</taxon>
        <taxon>Bacillati</taxon>
        <taxon>Actinomycetota</taxon>
        <taxon>Actinomycetes</taxon>
        <taxon>Kitasatosporales</taxon>
        <taxon>Carbonactinosporaceae</taxon>
        <taxon>Carbonactinospora</taxon>
    </lineage>
</organism>
<dbReference type="Proteomes" id="UP000070659">
    <property type="component" value="Unassembled WGS sequence"/>
</dbReference>
<reference evidence="12" key="4">
    <citation type="submission" date="2015-04" db="EMBL/GenBank/DDBJ databases">
        <title>Physiological reanalysis, assessment of diazotrophy, and genome sequences of multiple isolates of Streptomyces thermoautotrophicus.</title>
        <authorList>
            <person name="MacKellar D.C."/>
            <person name="Lieber L."/>
            <person name="Norman J."/>
            <person name="Bolger A."/>
            <person name="Tobin C."/>
            <person name="Murray J.W."/>
            <person name="Woodward J."/>
            <person name="Friesen M."/>
            <person name="Prell J."/>
        </authorList>
    </citation>
    <scope>NUCLEOTIDE SEQUENCE [LARGE SCALE GENOMIC DNA]</scope>
    <source>
        <strain evidence="12">H1</strain>
    </source>
</reference>
<keyword evidence="4 8" id="KW-0479">Metal-binding</keyword>
<dbReference type="Proteomes" id="UP000070598">
    <property type="component" value="Unassembled WGS sequence"/>
</dbReference>
<dbReference type="PANTHER" id="PTHR12589:SF7">
    <property type="entry name" value="6-PYRUVOYL TETRAHYDROBIOPTERIN SYNTHASE"/>
    <property type="match status" value="1"/>
</dbReference>
<feature type="binding site" evidence="10">
    <location>
        <position position="20"/>
    </location>
    <ligand>
        <name>Zn(2+)</name>
        <dbReference type="ChEBI" id="CHEBI:29105"/>
    </ligand>
</feature>
<feature type="active site" description="Charge relay system" evidence="9">
    <location>
        <position position="75"/>
    </location>
</feature>
<reference evidence="11 16" key="2">
    <citation type="submission" date="2015-02" db="EMBL/GenBank/DDBJ databases">
        <title>Physiological reanalysis, assessment of diazotrophy, and genome sequences of multiple isolates of Streptomyces thermoautotrophicus.</title>
        <authorList>
            <person name="MacKellar D.C."/>
            <person name="Lieber L."/>
            <person name="Norman J."/>
            <person name="Bolger A."/>
            <person name="Tobin C."/>
            <person name="Murray J.W."/>
            <person name="Prell J."/>
        </authorList>
    </citation>
    <scope>NUCLEOTIDE SEQUENCE [LARGE SCALE GENOMIC DNA]</scope>
    <source>
        <strain evidence="11 16">UBT1</strain>
    </source>
</reference>
<dbReference type="GO" id="GO:0070497">
    <property type="term" value="F:6-carboxytetrahydropterin synthase activity"/>
    <property type="evidence" value="ECO:0007669"/>
    <property type="project" value="UniProtKB-EC"/>
</dbReference>
<evidence type="ECO:0000256" key="1">
    <source>
        <dbReference type="ARBA" id="ARBA00005061"/>
    </source>
</evidence>
<reference evidence="15" key="1">
    <citation type="submission" date="2015-02" db="EMBL/GenBank/DDBJ databases">
        <title>Physiological reanalysis, assessment of diazotrophy, and genome sequences of multiple isolates of Streptomyces thermoautotrophicus.</title>
        <authorList>
            <person name="MacKellar D.C."/>
            <person name="Lieber L."/>
            <person name="Norman J."/>
            <person name="Bolger A."/>
            <person name="Tobin C."/>
            <person name="Murray J.W."/>
            <person name="Friesen M."/>
            <person name="Prell J."/>
        </authorList>
    </citation>
    <scope>NUCLEOTIDE SEQUENCE [LARGE SCALE GENOMIC DNA]</scope>
    <source>
        <strain evidence="15">UBT1</strain>
    </source>
</reference>
<dbReference type="EMBL" id="JYIJ01000019">
    <property type="protein sequence ID" value="KWW97749.1"/>
    <property type="molecule type" value="Genomic_DNA"/>
</dbReference>
<dbReference type="Pfam" id="PF01242">
    <property type="entry name" value="PTPS"/>
    <property type="match status" value="1"/>
</dbReference>
<feature type="binding site" evidence="10">
    <location>
        <position position="35"/>
    </location>
    <ligand>
        <name>Zn(2+)</name>
        <dbReference type="ChEBI" id="CHEBI:29105"/>
    </ligand>
</feature>
<dbReference type="PATRIC" id="fig|1469144.10.peg.276"/>
<evidence type="ECO:0000313" key="13">
    <source>
        <dbReference type="EMBL" id="KWX06236.1"/>
    </source>
</evidence>
<sequence length="131" mass="14699">MTAVQGQHTIAKCFTFEASHRLPDLPEGHKCARLHGHSWTVEVILTADELTGPGFVTDFGDLKPLKHYIDEHLDHRHLNDVLDVPPTSENVAAHLAAWCVAYLEPVIPGRVVAVRVSETRTTWAEYRVVDR</sequence>
<proteinExistence type="inferred from homology"/>
<evidence type="ECO:0000256" key="10">
    <source>
        <dbReference type="PIRSR" id="PIRSR006113-2"/>
    </source>
</evidence>
<keyword evidence="8" id="KW-0671">Queuosine biosynthesis</keyword>
<evidence type="ECO:0000313" key="14">
    <source>
        <dbReference type="Proteomes" id="UP000070188"/>
    </source>
</evidence>
<evidence type="ECO:0000313" key="11">
    <source>
        <dbReference type="EMBL" id="KWW97749.1"/>
    </source>
</evidence>
<evidence type="ECO:0000256" key="3">
    <source>
        <dbReference type="ARBA" id="ARBA00018141"/>
    </source>
</evidence>
<gene>
    <name evidence="12" type="ORF">LI90_203</name>
    <name evidence="11" type="ORF">TH66_19925</name>
    <name evidence="13" type="ORF">TR74_22605</name>
</gene>
<feature type="active site" description="Proton acceptor" evidence="9">
    <location>
        <position position="31"/>
    </location>
</feature>
<dbReference type="OrthoDB" id="9804698at2"/>
<dbReference type="InterPro" id="IPR007115">
    <property type="entry name" value="6-PTP_synth/QueD"/>
</dbReference>
<evidence type="ECO:0000256" key="4">
    <source>
        <dbReference type="ARBA" id="ARBA00022723"/>
    </source>
</evidence>
<evidence type="ECO:0000313" key="16">
    <source>
        <dbReference type="Proteomes" id="UP000070659"/>
    </source>
</evidence>
<dbReference type="GO" id="GO:0046872">
    <property type="term" value="F:metal ion binding"/>
    <property type="evidence" value="ECO:0007669"/>
    <property type="project" value="UniProtKB-KW"/>
</dbReference>
<dbReference type="NCBIfam" id="TIGR03367">
    <property type="entry name" value="queuosine_QueD"/>
    <property type="match status" value="1"/>
</dbReference>
<comment type="catalytic activity">
    <reaction evidence="7 8">
        <text>7,8-dihydroneopterin 3'-triphosphate + H2O = 6-carboxy-5,6,7,8-tetrahydropterin + triphosphate + acetaldehyde + 2 H(+)</text>
        <dbReference type="Rhea" id="RHEA:27966"/>
        <dbReference type="ChEBI" id="CHEBI:15343"/>
        <dbReference type="ChEBI" id="CHEBI:15377"/>
        <dbReference type="ChEBI" id="CHEBI:15378"/>
        <dbReference type="ChEBI" id="CHEBI:18036"/>
        <dbReference type="ChEBI" id="CHEBI:58462"/>
        <dbReference type="ChEBI" id="CHEBI:61032"/>
        <dbReference type="EC" id="4.1.2.50"/>
    </reaction>
</comment>
<dbReference type="AlphaFoldDB" id="A0A132ML74"/>
<dbReference type="PIRSF" id="PIRSF006113">
    <property type="entry name" value="PTP_synth"/>
    <property type="match status" value="1"/>
</dbReference>
<comment type="pathway">
    <text evidence="1 8">Purine metabolism; 7-cyano-7-deazaguanine biosynthesis.</text>
</comment>
<dbReference type="UniPathway" id="UPA00391"/>
<evidence type="ECO:0000313" key="15">
    <source>
        <dbReference type="Proteomes" id="UP000070598"/>
    </source>
</evidence>
<dbReference type="STRING" id="1469144.LI90_203"/>
<dbReference type="Gene3D" id="3.30.479.10">
    <property type="entry name" value="6-pyruvoyl tetrahydropterin synthase/QueD"/>
    <property type="match status" value="2"/>
</dbReference>
<dbReference type="EMBL" id="JYIK01001109">
    <property type="protein sequence ID" value="KWX06236.1"/>
    <property type="molecule type" value="Genomic_DNA"/>
</dbReference>
<protein>
    <recommendedName>
        <fullName evidence="3 8">6-carboxy-5,6,7,8-tetrahydropterin synthase</fullName>
        <ecNumber evidence="8">4.-.-.-</ecNumber>
    </recommendedName>
</protein>
<evidence type="ECO:0000256" key="8">
    <source>
        <dbReference type="PIRNR" id="PIRNR006113"/>
    </source>
</evidence>
<evidence type="ECO:0000256" key="6">
    <source>
        <dbReference type="ARBA" id="ARBA00023239"/>
    </source>
</evidence>
<comment type="cofactor">
    <cofactor evidence="8 10">
        <name>Zn(2+)</name>
        <dbReference type="ChEBI" id="CHEBI:29105"/>
    </cofactor>
    <text evidence="8 10">Binds 1 zinc ion per subunit.</text>
</comment>
<evidence type="ECO:0000256" key="5">
    <source>
        <dbReference type="ARBA" id="ARBA00022833"/>
    </source>
</evidence>
<dbReference type="EC" id="4.-.-.-" evidence="8"/>
<feature type="active site" description="Charge relay system" evidence="9">
    <location>
        <position position="118"/>
    </location>
</feature>
<dbReference type="SUPFAM" id="SSF55620">
    <property type="entry name" value="Tetrahydrobiopterin biosynthesis enzymes-like"/>
    <property type="match status" value="1"/>
</dbReference>
<name>A0A132ML74_9ACTN</name>
<keyword evidence="14" id="KW-1185">Reference proteome</keyword>
<evidence type="ECO:0000313" key="12">
    <source>
        <dbReference type="EMBL" id="KWW98576.1"/>
    </source>
</evidence>
<evidence type="ECO:0000256" key="9">
    <source>
        <dbReference type="PIRSR" id="PIRSR006113-1"/>
    </source>
</evidence>
<dbReference type="InterPro" id="IPR038418">
    <property type="entry name" value="6-PTP_synth/QueD_sf"/>
</dbReference>
<keyword evidence="5 8" id="KW-0862">Zinc</keyword>
<comment type="similarity">
    <text evidence="2 8">Belongs to the PTPS family. QueD subfamily.</text>
</comment>
<evidence type="ECO:0000256" key="7">
    <source>
        <dbReference type="ARBA" id="ARBA00048807"/>
    </source>
</evidence>
<evidence type="ECO:0000256" key="2">
    <source>
        <dbReference type="ARBA" id="ARBA00008900"/>
    </source>
</evidence>
<dbReference type="PANTHER" id="PTHR12589">
    <property type="entry name" value="PYRUVOYL TETRAHYDROBIOPTERIN SYNTHASE"/>
    <property type="match status" value="1"/>
</dbReference>
<dbReference type="GO" id="GO:0008616">
    <property type="term" value="P:tRNA queuosine(34) biosynthetic process"/>
    <property type="evidence" value="ECO:0007669"/>
    <property type="project" value="UniProtKB-KW"/>
</dbReference>
<comment type="caution">
    <text evidence="12">The sequence shown here is derived from an EMBL/GenBank/DDBJ whole genome shotgun (WGS) entry which is preliminary data.</text>
</comment>
<dbReference type="RefSeq" id="WP_066883377.1">
    <property type="nucleotide sequence ID" value="NZ_JYIJ01000019.1"/>
</dbReference>
<reference evidence="14" key="3">
    <citation type="submission" date="2015-04" db="EMBL/GenBank/DDBJ databases">
        <title>Physiological reanalysis, assessment of diazotrophy, and genome sequences of multiple isolates of Streptomyces thermoautotrophicus.</title>
        <authorList>
            <person name="MacKellar D.C."/>
            <person name="Lieber L."/>
            <person name="Norman J."/>
            <person name="Bolger A."/>
            <person name="Tobin C."/>
            <person name="Murray J.W."/>
            <person name="Chang R."/>
            <person name="Ford T."/>
            <person name="Nguyen P.Q."/>
            <person name="Woodward J."/>
            <person name="Permingeat H."/>
            <person name="Joshi N.S."/>
            <person name="Silver P.A."/>
            <person name="Usadel B."/>
            <person name="Rutherford A.W."/>
            <person name="Friesen M."/>
            <person name="Prell J."/>
        </authorList>
    </citation>
    <scope>NUCLEOTIDE SEQUENCE [LARGE SCALE GENOMIC DNA]</scope>
    <source>
        <strain evidence="14">H1</strain>
    </source>
</reference>
<dbReference type="EMBL" id="LAXD01000001">
    <property type="protein sequence ID" value="KWW98576.1"/>
    <property type="molecule type" value="Genomic_DNA"/>
</dbReference>